<protein>
    <recommendedName>
        <fullName evidence="2">Single-stranded-DNA-specific exonuclease RecJ</fullName>
    </recommendedName>
</protein>
<feature type="domain" description="DDH" evidence="6">
    <location>
        <begin position="67"/>
        <end position="228"/>
    </location>
</feature>
<dbReference type="InterPro" id="IPR001667">
    <property type="entry name" value="DDH_dom"/>
</dbReference>
<evidence type="ECO:0000256" key="5">
    <source>
        <dbReference type="ARBA" id="ARBA00022839"/>
    </source>
</evidence>
<evidence type="ECO:0000256" key="4">
    <source>
        <dbReference type="ARBA" id="ARBA00022801"/>
    </source>
</evidence>
<dbReference type="InterPro" id="IPR004610">
    <property type="entry name" value="RecJ"/>
</dbReference>
<accession>A0A0M4M338</accession>
<dbReference type="GO" id="GO:0003676">
    <property type="term" value="F:nucleic acid binding"/>
    <property type="evidence" value="ECO:0007669"/>
    <property type="project" value="InterPro"/>
</dbReference>
<dbReference type="FunFam" id="3.90.1640.30:FF:000001">
    <property type="entry name" value="Single-stranded-DNA-specific exonuclease RecJ"/>
    <property type="match status" value="1"/>
</dbReference>
<comment type="similarity">
    <text evidence="1">Belongs to the RecJ family.</text>
</comment>
<dbReference type="STRING" id="1125411.W908_05875"/>
<dbReference type="SUPFAM" id="SSF64182">
    <property type="entry name" value="DHH phosphoesterases"/>
    <property type="match status" value="1"/>
</dbReference>
<dbReference type="Pfam" id="PF02272">
    <property type="entry name" value="DHHA1"/>
    <property type="match status" value="1"/>
</dbReference>
<dbReference type="InterPro" id="IPR041122">
    <property type="entry name" value="RecJ_OB"/>
</dbReference>
<evidence type="ECO:0000313" key="10">
    <source>
        <dbReference type="Proteomes" id="UP000068905"/>
    </source>
</evidence>
<dbReference type="NCBIfam" id="TIGR00644">
    <property type="entry name" value="recJ"/>
    <property type="match status" value="1"/>
</dbReference>
<dbReference type="PANTHER" id="PTHR30255:SF2">
    <property type="entry name" value="SINGLE-STRANDED-DNA-SPECIFIC EXONUCLEASE RECJ"/>
    <property type="match status" value="1"/>
</dbReference>
<feature type="domain" description="DHHA1" evidence="7">
    <location>
        <begin position="350"/>
        <end position="446"/>
    </location>
</feature>
<sequence>MLTREIDQSLYESYSDDIPLILKRIYAARGVSESQLSMALPGLLKPNFDQLNIALELLEKCLLEDKQILIVGDFDADGATASAVAIKALRLMGAKHVDFLVPNRFKHGYGLSPEIVNEAKRDKEPDLIITVDNGISSNEGAELARSLDIDVIITDHHLPPNELPNANAIINPNLRGCDFPSKNLAGVGVCFYLFSSLKTYLTKQGYFEKNNIQNPDLRTLLDLVALGTVADVVKLDQNNRILVNEGIKRIREKRCSKGILAILELTKRPVESLQASDLGFTVAPRINAAGRLSDISQGIRCLLSDDMNDARRYAQTLEEFNIKRRKEQTRMQDEALAIVEDQAIDKSDFAIVLYDESWHEGVVGIVAGKLKETYQCPSAVFAKADNVLKGSIRSIPDVHIKDLLDLVDRENQGLIEKFGGHAMAAGLTINPDNFEQFKNAFTEEITKHLKGKKPIIELLTDGSLDSAEITLKNAELLRQASPWGQGFEEPIFYGDFELVEQRIVGEKHLKCNLKLQGTNSVLEGIAFFQEKLDSKKARVAYKLNVNSFRGNESLQLMIESIESS</sequence>
<dbReference type="RefSeq" id="WP_053820320.1">
    <property type="nucleotide sequence ID" value="NZ_CP006911.1"/>
</dbReference>
<gene>
    <name evidence="9" type="ORF">W908_05875</name>
</gene>
<dbReference type="GO" id="GO:0008409">
    <property type="term" value="F:5'-3' exonuclease activity"/>
    <property type="evidence" value="ECO:0007669"/>
    <property type="project" value="InterPro"/>
</dbReference>
<keyword evidence="4" id="KW-0378">Hydrolase</keyword>
<reference evidence="9 10" key="1">
    <citation type="journal article" date="2015" name="Genome Announc.">
        <title>Genome Sequence of 'Candidatus Thioglobus singularis' Strain PS1, a Mixotroph from the SUP05 Clade of Marine Gammaproteobacteria.</title>
        <authorList>
            <person name="Marshall K.T."/>
            <person name="Morris R.M."/>
        </authorList>
    </citation>
    <scope>NUCLEOTIDE SEQUENCE [LARGE SCALE GENOMIC DNA]</scope>
    <source>
        <strain evidence="9 10">PS1</strain>
    </source>
</reference>
<dbReference type="OrthoDB" id="9809852at2"/>
<dbReference type="PANTHER" id="PTHR30255">
    <property type="entry name" value="SINGLE-STRANDED-DNA-SPECIFIC EXONUCLEASE RECJ"/>
    <property type="match status" value="1"/>
</dbReference>
<dbReference type="AlphaFoldDB" id="A0A0M4M338"/>
<dbReference type="EMBL" id="CP006911">
    <property type="protein sequence ID" value="ALE02104.1"/>
    <property type="molecule type" value="Genomic_DNA"/>
</dbReference>
<proteinExistence type="inferred from homology"/>
<dbReference type="PATRIC" id="fig|1125411.7.peg.1158"/>
<evidence type="ECO:0000256" key="1">
    <source>
        <dbReference type="ARBA" id="ARBA00005915"/>
    </source>
</evidence>
<dbReference type="InterPro" id="IPR003156">
    <property type="entry name" value="DHHA1_dom"/>
</dbReference>
<evidence type="ECO:0000259" key="8">
    <source>
        <dbReference type="Pfam" id="PF17768"/>
    </source>
</evidence>
<dbReference type="InterPro" id="IPR038763">
    <property type="entry name" value="DHH_sf"/>
</dbReference>
<keyword evidence="10" id="KW-1185">Reference proteome</keyword>
<dbReference type="Pfam" id="PF17768">
    <property type="entry name" value="RecJ_OB"/>
    <property type="match status" value="1"/>
</dbReference>
<evidence type="ECO:0000259" key="6">
    <source>
        <dbReference type="Pfam" id="PF01368"/>
    </source>
</evidence>
<feature type="domain" description="RecJ OB" evidence="8">
    <location>
        <begin position="460"/>
        <end position="559"/>
    </location>
</feature>
<evidence type="ECO:0000256" key="3">
    <source>
        <dbReference type="ARBA" id="ARBA00022722"/>
    </source>
</evidence>
<dbReference type="Pfam" id="PF01368">
    <property type="entry name" value="DHH"/>
    <property type="match status" value="1"/>
</dbReference>
<evidence type="ECO:0000313" key="9">
    <source>
        <dbReference type="EMBL" id="ALE02104.1"/>
    </source>
</evidence>
<organism evidence="9 10">
    <name type="scientific">Candidatus Pseudothioglobus singularis PS1</name>
    <dbReference type="NCBI Taxonomy" id="1125411"/>
    <lineage>
        <taxon>Bacteria</taxon>
        <taxon>Pseudomonadati</taxon>
        <taxon>Pseudomonadota</taxon>
        <taxon>Gammaproteobacteria</taxon>
        <taxon>Candidatus Pseudothioglobaceae</taxon>
        <taxon>Candidatus Pseudothioglobus</taxon>
    </lineage>
</organism>
<dbReference type="KEGG" id="tsn:W908_05875"/>
<dbReference type="GO" id="GO:0006281">
    <property type="term" value="P:DNA repair"/>
    <property type="evidence" value="ECO:0007669"/>
    <property type="project" value="InterPro"/>
</dbReference>
<name>A0A0M4M338_9GAMM</name>
<dbReference type="GO" id="GO:0006310">
    <property type="term" value="P:DNA recombination"/>
    <property type="evidence" value="ECO:0007669"/>
    <property type="project" value="InterPro"/>
</dbReference>
<keyword evidence="5 9" id="KW-0269">Exonuclease</keyword>
<evidence type="ECO:0000259" key="7">
    <source>
        <dbReference type="Pfam" id="PF02272"/>
    </source>
</evidence>
<dbReference type="Proteomes" id="UP000068905">
    <property type="component" value="Chromosome"/>
</dbReference>
<dbReference type="Gene3D" id="3.90.1640.30">
    <property type="match status" value="1"/>
</dbReference>
<dbReference type="InterPro" id="IPR051673">
    <property type="entry name" value="SSDNA_exonuclease_RecJ"/>
</dbReference>
<evidence type="ECO:0000256" key="2">
    <source>
        <dbReference type="ARBA" id="ARBA00019841"/>
    </source>
</evidence>
<dbReference type="Gene3D" id="3.10.310.30">
    <property type="match status" value="1"/>
</dbReference>
<keyword evidence="3" id="KW-0540">Nuclease</keyword>